<feature type="domain" description="RCK N-terminal" evidence="13">
    <location>
        <begin position="401"/>
        <end position="517"/>
    </location>
</feature>
<evidence type="ECO:0000256" key="4">
    <source>
        <dbReference type="ARBA" id="ARBA00022449"/>
    </source>
</evidence>
<keyword evidence="15" id="KW-1185">Reference proteome</keyword>
<feature type="transmembrane region" description="Helical" evidence="12">
    <location>
        <begin position="6"/>
        <end position="23"/>
    </location>
</feature>
<keyword evidence="6 12" id="KW-0812">Transmembrane</keyword>
<gene>
    <name evidence="14" type="ORF">CSW64_01815</name>
</gene>
<evidence type="ECO:0000313" key="15">
    <source>
        <dbReference type="Proteomes" id="UP000228945"/>
    </source>
</evidence>
<evidence type="ECO:0000256" key="11">
    <source>
        <dbReference type="SAM" id="MobiDB-lite"/>
    </source>
</evidence>
<feature type="transmembrane region" description="Helical" evidence="12">
    <location>
        <begin position="187"/>
        <end position="205"/>
    </location>
</feature>
<feature type="transmembrane region" description="Helical" evidence="12">
    <location>
        <begin position="332"/>
        <end position="354"/>
    </location>
</feature>
<dbReference type="PROSITE" id="PS51201">
    <property type="entry name" value="RCK_N"/>
    <property type="match status" value="1"/>
</dbReference>
<evidence type="ECO:0000256" key="9">
    <source>
        <dbReference type="ARBA" id="ARBA00023065"/>
    </source>
</evidence>
<name>A0A2D2ATD3_9CAUL</name>
<dbReference type="PANTHER" id="PTHR46157">
    <property type="entry name" value="K(+) EFFLUX ANTIPORTER 3, CHLOROPLASTIC"/>
    <property type="match status" value="1"/>
</dbReference>
<keyword evidence="4" id="KW-0050">Antiport</keyword>
<dbReference type="GO" id="GO:0008324">
    <property type="term" value="F:monoatomic cation transmembrane transporter activity"/>
    <property type="evidence" value="ECO:0007669"/>
    <property type="project" value="InterPro"/>
</dbReference>
<feature type="transmembrane region" description="Helical" evidence="12">
    <location>
        <begin position="156"/>
        <end position="175"/>
    </location>
</feature>
<dbReference type="OrthoDB" id="9781411at2"/>
<protein>
    <submittedName>
        <fullName evidence="14">Potassium transporter</fullName>
    </submittedName>
</protein>
<dbReference type="EMBL" id="CP024201">
    <property type="protein sequence ID" value="ATQ41233.1"/>
    <property type="molecule type" value="Genomic_DNA"/>
</dbReference>
<dbReference type="GO" id="GO:0012505">
    <property type="term" value="C:endomembrane system"/>
    <property type="evidence" value="ECO:0007669"/>
    <property type="project" value="UniProtKB-SubCell"/>
</dbReference>
<dbReference type="KEGG" id="cmb:CSW64_01815"/>
<evidence type="ECO:0000256" key="7">
    <source>
        <dbReference type="ARBA" id="ARBA00022958"/>
    </source>
</evidence>
<dbReference type="GO" id="GO:0006813">
    <property type="term" value="P:potassium ion transport"/>
    <property type="evidence" value="ECO:0007669"/>
    <property type="project" value="UniProtKB-KW"/>
</dbReference>
<keyword evidence="10 12" id="KW-0472">Membrane</keyword>
<evidence type="ECO:0000259" key="13">
    <source>
        <dbReference type="PROSITE" id="PS51201"/>
    </source>
</evidence>
<feature type="transmembrane region" description="Helical" evidence="12">
    <location>
        <begin position="35"/>
        <end position="53"/>
    </location>
</feature>
<feature type="transmembrane region" description="Helical" evidence="12">
    <location>
        <begin position="360"/>
        <end position="380"/>
    </location>
</feature>
<dbReference type="AlphaFoldDB" id="A0A2D2ATD3"/>
<comment type="subcellular location">
    <subcellularLocation>
        <location evidence="1">Endomembrane system</location>
        <topology evidence="1">Multi-pass membrane protein</topology>
    </subcellularLocation>
</comment>
<evidence type="ECO:0000256" key="6">
    <source>
        <dbReference type="ARBA" id="ARBA00022692"/>
    </source>
</evidence>
<dbReference type="Proteomes" id="UP000228945">
    <property type="component" value="Chromosome"/>
</dbReference>
<evidence type="ECO:0000256" key="1">
    <source>
        <dbReference type="ARBA" id="ARBA00004127"/>
    </source>
</evidence>
<keyword evidence="3" id="KW-0813">Transport</keyword>
<evidence type="ECO:0000256" key="2">
    <source>
        <dbReference type="ARBA" id="ARBA00005551"/>
    </source>
</evidence>
<dbReference type="FunFam" id="3.40.50.720:FF:000036">
    <property type="entry name" value="Glutathione-regulated potassium-efflux system protein KefB"/>
    <property type="match status" value="1"/>
</dbReference>
<feature type="transmembrane region" description="Helical" evidence="12">
    <location>
        <begin position="90"/>
        <end position="112"/>
    </location>
</feature>
<feature type="transmembrane region" description="Helical" evidence="12">
    <location>
        <begin position="271"/>
        <end position="292"/>
    </location>
</feature>
<reference evidence="14 15" key="1">
    <citation type="submission" date="2017-10" db="EMBL/GenBank/DDBJ databases">
        <title>Genome sequence of Caulobacter mirabilis FWC38.</title>
        <authorList>
            <person name="Fiebig A."/>
            <person name="Crosson S."/>
        </authorList>
    </citation>
    <scope>NUCLEOTIDE SEQUENCE [LARGE SCALE GENOMIC DNA]</scope>
    <source>
        <strain evidence="14 15">FWC 38</strain>
    </source>
</reference>
<evidence type="ECO:0000256" key="8">
    <source>
        <dbReference type="ARBA" id="ARBA00022989"/>
    </source>
</evidence>
<dbReference type="InterPro" id="IPR006153">
    <property type="entry name" value="Cation/H_exchanger_TM"/>
</dbReference>
<dbReference type="InterPro" id="IPR038770">
    <property type="entry name" value="Na+/solute_symporter_sf"/>
</dbReference>
<dbReference type="SUPFAM" id="SSF51735">
    <property type="entry name" value="NAD(P)-binding Rossmann-fold domains"/>
    <property type="match status" value="1"/>
</dbReference>
<keyword evidence="8 12" id="KW-1133">Transmembrane helix</keyword>
<dbReference type="Pfam" id="PF00999">
    <property type="entry name" value="Na_H_Exchanger"/>
    <property type="match status" value="1"/>
</dbReference>
<dbReference type="Gene3D" id="1.20.1530.20">
    <property type="match status" value="1"/>
</dbReference>
<dbReference type="Gene3D" id="3.40.50.720">
    <property type="entry name" value="NAD(P)-binding Rossmann-like Domain"/>
    <property type="match status" value="1"/>
</dbReference>
<comment type="similarity">
    <text evidence="2">Belongs to the monovalent cation:proton antiporter 2 (CPA2) transporter (TC 2.A.37) family.</text>
</comment>
<sequence length="602" mass="63789">MAAESAGVNLAQVVAVLGAGVIAGPIFKRLGFGSILGYLVAGIIIGPFGLKVLEEPETILHVAELGVIMFLFVIGLEMRPSRLWGMRRDIFGLGAAQVLGCGAAMTVAAHFAGLPWTVAFIGSMGFVLSSTAVIMQMLEERGETAAPLGQRAISILLLEDLAIVPLLAVVALLSPRAQTGGNWMADMAIAVGALVGLFIAGRYLLNPLFRLLSAARAREVMTAAALAVVLGAAWLMDLSGLSMAMGAFLAGVLLSESAYRHQLEADIEPFRGLLLGLFFIAVGMSLNLGVVAQEWRVLIIAVLGLMAVKAIGIYVVARLFKARNSEAVNRAALFAQGGEFAFVLYAAAAQAGVISGRENAIFTAAVILSMILTPFVVMAVRRLTPDEQPDTDGVEEPDGLSGSVLVIGFGRFGQIACQSLLARGVDVSILDSNAQRIRNAEPFGFKVYFGDGSRLEILHAAGAHKARVICVCVDSVEASNRIVALAKAEFPQASVLVRAFDRGHALDLIKAEVDYQVRETFESAMVFGARALEELGLSVEEIAETTADIRERDQERFALEMTGGIYAGVGLLHGNAPVPGPLFRPRRQKETPPSATPLPEPE</sequence>
<evidence type="ECO:0000256" key="5">
    <source>
        <dbReference type="ARBA" id="ARBA00022538"/>
    </source>
</evidence>
<dbReference type="GO" id="GO:0015297">
    <property type="term" value="F:antiporter activity"/>
    <property type="evidence" value="ECO:0007669"/>
    <property type="project" value="UniProtKB-KW"/>
</dbReference>
<dbReference type="GO" id="GO:1902600">
    <property type="term" value="P:proton transmembrane transport"/>
    <property type="evidence" value="ECO:0007669"/>
    <property type="project" value="InterPro"/>
</dbReference>
<dbReference type="Pfam" id="PF02254">
    <property type="entry name" value="TrkA_N"/>
    <property type="match status" value="1"/>
</dbReference>
<dbReference type="RefSeq" id="WP_099620490.1">
    <property type="nucleotide sequence ID" value="NZ_CP024201.1"/>
</dbReference>
<proteinExistence type="inferred from homology"/>
<accession>A0A2D2ATD3</accession>
<dbReference type="InterPro" id="IPR003148">
    <property type="entry name" value="RCK_N"/>
</dbReference>
<evidence type="ECO:0000313" key="14">
    <source>
        <dbReference type="EMBL" id="ATQ41233.1"/>
    </source>
</evidence>
<organism evidence="14 15">
    <name type="scientific">Caulobacter mirabilis</name>
    <dbReference type="NCBI Taxonomy" id="69666"/>
    <lineage>
        <taxon>Bacteria</taxon>
        <taxon>Pseudomonadati</taxon>
        <taxon>Pseudomonadota</taxon>
        <taxon>Alphaproteobacteria</taxon>
        <taxon>Caulobacterales</taxon>
        <taxon>Caulobacteraceae</taxon>
        <taxon>Caulobacter</taxon>
    </lineage>
</organism>
<feature type="transmembrane region" description="Helical" evidence="12">
    <location>
        <begin position="298"/>
        <end position="320"/>
    </location>
</feature>
<evidence type="ECO:0000256" key="10">
    <source>
        <dbReference type="ARBA" id="ARBA00023136"/>
    </source>
</evidence>
<dbReference type="InterPro" id="IPR036291">
    <property type="entry name" value="NAD(P)-bd_dom_sf"/>
</dbReference>
<evidence type="ECO:0000256" key="12">
    <source>
        <dbReference type="SAM" id="Phobius"/>
    </source>
</evidence>
<dbReference type="GO" id="GO:0005886">
    <property type="term" value="C:plasma membrane"/>
    <property type="evidence" value="ECO:0007669"/>
    <property type="project" value="TreeGrafter"/>
</dbReference>
<evidence type="ECO:0000256" key="3">
    <source>
        <dbReference type="ARBA" id="ARBA00022448"/>
    </source>
</evidence>
<keyword evidence="7" id="KW-0630">Potassium</keyword>
<dbReference type="PANTHER" id="PTHR46157:SF8">
    <property type="entry name" value="GLUTATHIONE-REGULATED POTASSIUM-EFFLUX SYSTEM PROTEIN"/>
    <property type="match status" value="1"/>
</dbReference>
<dbReference type="NCBIfam" id="TIGR00932">
    <property type="entry name" value="2a37"/>
    <property type="match status" value="1"/>
</dbReference>
<dbReference type="InterPro" id="IPR004771">
    <property type="entry name" value="K/H_exchanger"/>
</dbReference>
<feature type="transmembrane region" description="Helical" evidence="12">
    <location>
        <begin position="59"/>
        <end position="78"/>
    </location>
</feature>
<keyword evidence="5" id="KW-0633">Potassium transport</keyword>
<keyword evidence="9" id="KW-0406">Ion transport</keyword>
<feature type="region of interest" description="Disordered" evidence="11">
    <location>
        <begin position="580"/>
        <end position="602"/>
    </location>
</feature>
<feature type="transmembrane region" description="Helical" evidence="12">
    <location>
        <begin position="118"/>
        <end position="135"/>
    </location>
</feature>